<dbReference type="PATRIC" id="fig|61435.13.peg.365"/>
<accession>A0A142V930</accession>
<evidence type="ECO:0000259" key="2">
    <source>
        <dbReference type="Pfam" id="PF01261"/>
    </source>
</evidence>
<organism evidence="3 4">
    <name type="scientific">Dehalococcoides mccartyi</name>
    <dbReference type="NCBI Taxonomy" id="61435"/>
    <lineage>
        <taxon>Bacteria</taxon>
        <taxon>Bacillati</taxon>
        <taxon>Chloroflexota</taxon>
        <taxon>Dehalococcoidia</taxon>
        <taxon>Dehalococcoidales</taxon>
        <taxon>Dehalococcoidaceae</taxon>
        <taxon>Dehalococcoides</taxon>
    </lineage>
</organism>
<keyword evidence="1" id="KW-0472">Membrane</keyword>
<evidence type="ECO:0000256" key="1">
    <source>
        <dbReference type="SAM" id="Phobius"/>
    </source>
</evidence>
<dbReference type="EMBL" id="CP011127">
    <property type="protein sequence ID" value="AMU86159.1"/>
    <property type="molecule type" value="Genomic_DNA"/>
</dbReference>
<dbReference type="GO" id="GO:0003906">
    <property type="term" value="F:DNA-(apurinic or apyrimidinic site) endonuclease activity"/>
    <property type="evidence" value="ECO:0007669"/>
    <property type="project" value="TreeGrafter"/>
</dbReference>
<dbReference type="SUPFAM" id="SSF51658">
    <property type="entry name" value="Xylose isomerase-like"/>
    <property type="match status" value="1"/>
</dbReference>
<dbReference type="FunFam" id="3.20.20.150:FF:000017">
    <property type="entry name" value="Endonuclease IV related protein"/>
    <property type="match status" value="1"/>
</dbReference>
<evidence type="ECO:0000313" key="3">
    <source>
        <dbReference type="EMBL" id="AMU86159.1"/>
    </source>
</evidence>
<keyword evidence="3" id="KW-0378">Hydrolase</keyword>
<keyword evidence="3" id="KW-0540">Nuclease</keyword>
<dbReference type="Proteomes" id="UP000076394">
    <property type="component" value="Chromosome"/>
</dbReference>
<feature type="domain" description="Xylose isomerase-like TIM barrel" evidence="2">
    <location>
        <begin position="68"/>
        <end position="305"/>
    </location>
</feature>
<dbReference type="GO" id="GO:0008081">
    <property type="term" value="F:phosphoric diester hydrolase activity"/>
    <property type="evidence" value="ECO:0007669"/>
    <property type="project" value="TreeGrafter"/>
</dbReference>
<dbReference type="InterPro" id="IPR036237">
    <property type="entry name" value="Xyl_isomerase-like_sf"/>
</dbReference>
<evidence type="ECO:0000313" key="4">
    <source>
        <dbReference type="Proteomes" id="UP000076394"/>
    </source>
</evidence>
<feature type="transmembrane region" description="Helical" evidence="1">
    <location>
        <begin position="37"/>
        <end position="56"/>
    </location>
</feature>
<name>A0A142V930_9CHLR</name>
<dbReference type="InterPro" id="IPR013022">
    <property type="entry name" value="Xyl_isomerase-like_TIM-brl"/>
</dbReference>
<dbReference type="Pfam" id="PF01261">
    <property type="entry name" value="AP_endonuc_2"/>
    <property type="match status" value="1"/>
</dbReference>
<dbReference type="Gene3D" id="3.20.20.150">
    <property type="entry name" value="Divalent-metal-dependent TIM barrel enzymes"/>
    <property type="match status" value="1"/>
</dbReference>
<keyword evidence="1" id="KW-0812">Transmembrane</keyword>
<keyword evidence="1" id="KW-1133">Transmembrane helix</keyword>
<dbReference type="GO" id="GO:0006284">
    <property type="term" value="P:base-excision repair"/>
    <property type="evidence" value="ECO:0007669"/>
    <property type="project" value="TreeGrafter"/>
</dbReference>
<keyword evidence="3" id="KW-0255">Endonuclease</keyword>
<dbReference type="PANTHER" id="PTHR21445">
    <property type="entry name" value="ENDONUCLEASE IV ENDODEOXYRIBONUCLEASE IV"/>
    <property type="match status" value="1"/>
</dbReference>
<gene>
    <name evidence="3" type="ORF">Dm11a5_0332</name>
</gene>
<protein>
    <submittedName>
        <fullName evidence="3">Endonuclease IV</fullName>
    </submittedName>
</protein>
<proteinExistence type="predicted"/>
<sequence length="319" mass="35742">MIPSVSSPKICFKYSIQPFEVCNTGKTGLRFFKYRTYLIYLTSMAGLLFGTAGIPYSTPKHTTQNGIHRVAELGLDGMEIEFVRGVYMKAPDTNPVRILSDLLRIKLSAHAPYYLNFNAVEENKVKMSQHLLYQSAKMAHLCGAGSLVFHPGFYLTDSPSAAYESIRDNIRPVASRLQEEGFDITLRPEVSGKVTQFGDLKETMALCSEIPGLLPTIDFSHYHARTGKYNSYSEFSFMLSTMVDYLGENAVLNMHIHVSGIDYSPRGEKQHLNLADSDFNYKELLLALRDRGCAGLVICESPNIEEDALLLKETYFSLA</sequence>
<dbReference type="AlphaFoldDB" id="A0A142V930"/>
<dbReference type="SMART" id="SM00518">
    <property type="entry name" value="AP2Ec"/>
    <property type="match status" value="1"/>
</dbReference>
<dbReference type="GO" id="GO:0003677">
    <property type="term" value="F:DNA binding"/>
    <property type="evidence" value="ECO:0007669"/>
    <property type="project" value="InterPro"/>
</dbReference>
<reference evidence="3 4" key="1">
    <citation type="submission" date="2015-03" db="EMBL/GenBank/DDBJ databases">
        <title>Genomic characterization of Dehalococcoides mccartyi strain 11a5, an unusal plasmid-containing chloroethene dechlorinator.</title>
        <authorList>
            <person name="Zhao S."/>
            <person name="Ding C."/>
            <person name="He J."/>
        </authorList>
    </citation>
    <scope>NUCLEOTIDE SEQUENCE [LARGE SCALE GENOMIC DNA]</scope>
    <source>
        <strain evidence="3 4">11a5</strain>
    </source>
</reference>
<dbReference type="GO" id="GO:0008270">
    <property type="term" value="F:zinc ion binding"/>
    <property type="evidence" value="ECO:0007669"/>
    <property type="project" value="InterPro"/>
</dbReference>
<dbReference type="PANTHER" id="PTHR21445:SF0">
    <property type="entry name" value="APURINIC-APYRIMIDINIC ENDONUCLEASE"/>
    <property type="match status" value="1"/>
</dbReference>
<dbReference type="InterPro" id="IPR001719">
    <property type="entry name" value="AP_endonuc_2"/>
</dbReference>